<name>A0AAV0U0X9_9STRA</name>
<sequence>MNDASELLHYWTTEIALPLSEVALYSKSKVPLVSSSFWRINFSRVQWPVRVVLDGHISKKHYEKRKAWMKKMGVELRVCCGPEWWGYLQFRPRDENALMITDGGEIVPLDPEGGAICKFSVL</sequence>
<comment type="caution">
    <text evidence="1">The sequence shown here is derived from an EMBL/GenBank/DDBJ whole genome shotgun (WGS) entry which is preliminary data.</text>
</comment>
<proteinExistence type="predicted"/>
<evidence type="ECO:0000313" key="2">
    <source>
        <dbReference type="Proteomes" id="UP001162029"/>
    </source>
</evidence>
<dbReference type="Proteomes" id="UP001162029">
    <property type="component" value="Unassembled WGS sequence"/>
</dbReference>
<dbReference type="AlphaFoldDB" id="A0AAV0U0X9"/>
<evidence type="ECO:0000313" key="1">
    <source>
        <dbReference type="EMBL" id="CAI5730451.1"/>
    </source>
</evidence>
<accession>A0AAV0U0X9</accession>
<keyword evidence="2" id="KW-1185">Reference proteome</keyword>
<protein>
    <submittedName>
        <fullName evidence="1">Uncharacterized protein</fullName>
    </submittedName>
</protein>
<organism evidence="1 2">
    <name type="scientific">Peronospora destructor</name>
    <dbReference type="NCBI Taxonomy" id="86335"/>
    <lineage>
        <taxon>Eukaryota</taxon>
        <taxon>Sar</taxon>
        <taxon>Stramenopiles</taxon>
        <taxon>Oomycota</taxon>
        <taxon>Peronosporomycetes</taxon>
        <taxon>Peronosporales</taxon>
        <taxon>Peronosporaceae</taxon>
        <taxon>Peronospora</taxon>
    </lineage>
</organism>
<reference evidence="1" key="1">
    <citation type="submission" date="2022-12" db="EMBL/GenBank/DDBJ databases">
        <authorList>
            <person name="Webb A."/>
        </authorList>
    </citation>
    <scope>NUCLEOTIDE SEQUENCE</scope>
    <source>
        <strain evidence="1">Pd1</strain>
    </source>
</reference>
<dbReference type="EMBL" id="CANTFM010000818">
    <property type="protein sequence ID" value="CAI5730451.1"/>
    <property type="molecule type" value="Genomic_DNA"/>
</dbReference>
<gene>
    <name evidence="1" type="ORF">PDE001_LOCUS4513</name>
</gene>